<keyword evidence="8" id="KW-0862">Zinc</keyword>
<evidence type="ECO:0000256" key="4">
    <source>
        <dbReference type="ARBA" id="ARBA00022679"/>
    </source>
</evidence>
<dbReference type="Proteomes" id="UP000708208">
    <property type="component" value="Unassembled WGS sequence"/>
</dbReference>
<evidence type="ECO:0000259" key="13">
    <source>
        <dbReference type="Pfam" id="PF11789"/>
    </source>
</evidence>
<keyword evidence="15" id="KW-1185">Reference proteome</keyword>
<dbReference type="GO" id="GO:0016925">
    <property type="term" value="P:protein sumoylation"/>
    <property type="evidence" value="ECO:0007669"/>
    <property type="project" value="TreeGrafter"/>
</dbReference>
<keyword evidence="9" id="KW-0539">Nucleus</keyword>
<evidence type="ECO:0000256" key="3">
    <source>
        <dbReference type="ARBA" id="ARBA00020923"/>
    </source>
</evidence>
<dbReference type="EMBL" id="CAJVCH010078937">
    <property type="protein sequence ID" value="CAG7721370.1"/>
    <property type="molecule type" value="Genomic_DNA"/>
</dbReference>
<evidence type="ECO:0000256" key="7">
    <source>
        <dbReference type="ARBA" id="ARBA00022786"/>
    </source>
</evidence>
<keyword evidence="5" id="KW-0479">Metal-binding</keyword>
<organism evidence="14 15">
    <name type="scientific">Allacma fusca</name>
    <dbReference type="NCBI Taxonomy" id="39272"/>
    <lineage>
        <taxon>Eukaryota</taxon>
        <taxon>Metazoa</taxon>
        <taxon>Ecdysozoa</taxon>
        <taxon>Arthropoda</taxon>
        <taxon>Hexapoda</taxon>
        <taxon>Collembola</taxon>
        <taxon>Symphypleona</taxon>
        <taxon>Sminthuridae</taxon>
        <taxon>Allacma</taxon>
    </lineage>
</organism>
<evidence type="ECO:0000313" key="15">
    <source>
        <dbReference type="Proteomes" id="UP000708208"/>
    </source>
</evidence>
<evidence type="ECO:0000256" key="8">
    <source>
        <dbReference type="ARBA" id="ARBA00022833"/>
    </source>
</evidence>
<evidence type="ECO:0000256" key="12">
    <source>
        <dbReference type="SAM" id="MobiDB-lite"/>
    </source>
</evidence>
<keyword evidence="4" id="KW-0808">Transferase</keyword>
<evidence type="ECO:0000256" key="2">
    <source>
        <dbReference type="ARBA" id="ARBA00004718"/>
    </source>
</evidence>
<evidence type="ECO:0000256" key="6">
    <source>
        <dbReference type="ARBA" id="ARBA00022771"/>
    </source>
</evidence>
<evidence type="ECO:0000256" key="1">
    <source>
        <dbReference type="ARBA" id="ARBA00004123"/>
    </source>
</evidence>
<dbReference type="GO" id="GO:0008270">
    <property type="term" value="F:zinc ion binding"/>
    <property type="evidence" value="ECO:0007669"/>
    <property type="project" value="UniProtKB-KW"/>
</dbReference>
<dbReference type="GO" id="GO:0030915">
    <property type="term" value="C:Smc5-Smc6 complex"/>
    <property type="evidence" value="ECO:0007669"/>
    <property type="project" value="InterPro"/>
</dbReference>
<dbReference type="AlphaFoldDB" id="A0A8J2JPC4"/>
<dbReference type="Pfam" id="PF11789">
    <property type="entry name" value="zf-Nse"/>
    <property type="match status" value="1"/>
</dbReference>
<dbReference type="InterPro" id="IPR026846">
    <property type="entry name" value="Nse2(Mms21)"/>
</dbReference>
<comment type="pathway">
    <text evidence="2">Protein modification; protein sumoylation.</text>
</comment>
<proteinExistence type="predicted"/>
<gene>
    <name evidence="14" type="ORF">AFUS01_LOCUS10591</name>
</gene>
<evidence type="ECO:0000256" key="10">
    <source>
        <dbReference type="ARBA" id="ARBA00031731"/>
    </source>
</evidence>
<evidence type="ECO:0000256" key="11">
    <source>
        <dbReference type="ARBA" id="ARBA00032533"/>
    </source>
</evidence>
<dbReference type="PANTHER" id="PTHR21330:SF1">
    <property type="entry name" value="E3 SUMO-PROTEIN LIGASE NSE2"/>
    <property type="match status" value="1"/>
</dbReference>
<evidence type="ECO:0000313" key="14">
    <source>
        <dbReference type="EMBL" id="CAG7721370.1"/>
    </source>
</evidence>
<accession>A0A8J2JPC4</accession>
<name>A0A8J2JPC4_9HEXA</name>
<keyword evidence="7" id="KW-0833">Ubl conjugation pathway</keyword>
<sequence>MEITAEKLEALAQIELSASAQDNSSSSESEEEVYAKTEDAMLGTLHRSLKTISSHAKAYMDTCTTEENRKNMQNRLETSMLSLLKSEQYVKELPTLVTSVVDEFVDNLDNEEEVEEDESPLDFFKPLRKINEEMMGEVSQELFKIFGERVQDFESTLTEDKLKSLPKFLALEKQVSESIQSKVYETAVVGAGDTSLEDWTTTEVRYHDPDELSDDELMLPNIDPITKRPMMNPVRNKFCNHVFEESSIRQYIETNPSPTCPLAYCRNEKPFQRDHFTRVAKLTEQVRRKNLKQKYPGMQ</sequence>
<evidence type="ECO:0000256" key="9">
    <source>
        <dbReference type="ARBA" id="ARBA00023242"/>
    </source>
</evidence>
<feature type="domain" description="SP-RING-type" evidence="13">
    <location>
        <begin position="222"/>
        <end position="265"/>
    </location>
</feature>
<keyword evidence="6" id="KW-0863">Zinc-finger</keyword>
<dbReference type="InterPro" id="IPR004181">
    <property type="entry name" value="Znf_MIZ"/>
</dbReference>
<feature type="region of interest" description="Disordered" evidence="12">
    <location>
        <begin position="17"/>
        <end position="37"/>
    </location>
</feature>
<protein>
    <recommendedName>
        <fullName evidence="3">E3 SUMO-protein ligase NSE2</fullName>
    </recommendedName>
    <alternativeName>
        <fullName evidence="10">E3 SUMO-protein transferase NSE2</fullName>
    </alternativeName>
    <alternativeName>
        <fullName evidence="11">Non-structural maintenance of chromosomes element 2 homolog</fullName>
    </alternativeName>
</protein>
<dbReference type="GO" id="GO:0005634">
    <property type="term" value="C:nucleus"/>
    <property type="evidence" value="ECO:0007669"/>
    <property type="project" value="UniProtKB-SubCell"/>
</dbReference>
<dbReference type="GO" id="GO:0061665">
    <property type="term" value="F:SUMO ligase activity"/>
    <property type="evidence" value="ECO:0007669"/>
    <property type="project" value="TreeGrafter"/>
</dbReference>
<dbReference type="GO" id="GO:0000724">
    <property type="term" value="P:double-strand break repair via homologous recombination"/>
    <property type="evidence" value="ECO:0007669"/>
    <property type="project" value="InterPro"/>
</dbReference>
<dbReference type="PANTHER" id="PTHR21330">
    <property type="entry name" value="E3 SUMO-PROTEIN LIGASE NSE2"/>
    <property type="match status" value="1"/>
</dbReference>
<comment type="caution">
    <text evidence="14">The sequence shown here is derived from an EMBL/GenBank/DDBJ whole genome shotgun (WGS) entry which is preliminary data.</text>
</comment>
<reference evidence="14" key="1">
    <citation type="submission" date="2021-06" db="EMBL/GenBank/DDBJ databases">
        <authorList>
            <person name="Hodson N. C."/>
            <person name="Mongue J. A."/>
            <person name="Jaron S. K."/>
        </authorList>
    </citation>
    <scope>NUCLEOTIDE SEQUENCE</scope>
</reference>
<evidence type="ECO:0000256" key="5">
    <source>
        <dbReference type="ARBA" id="ARBA00022723"/>
    </source>
</evidence>
<dbReference type="OrthoDB" id="26899at2759"/>
<comment type="subcellular location">
    <subcellularLocation>
        <location evidence="1">Nucleus</location>
    </subcellularLocation>
</comment>